<dbReference type="EMBL" id="JAGKQM010000011">
    <property type="protein sequence ID" value="KAH0901688.1"/>
    <property type="molecule type" value="Genomic_DNA"/>
</dbReference>
<sequence length="126" mass="14561">MYDESLIDDEYPKYQVYSNEEHIPLTVAENGERRKLDQVADTSIHESLQDLDERMKKRHYQGRSLILISGDGGFCNKVESLRSYDMVVNFIKPEEPSIYASFTSQTMSVNIDTLINTIILCLNKYS</sequence>
<organism evidence="1 2">
    <name type="scientific">Brassica napus</name>
    <name type="common">Rape</name>
    <dbReference type="NCBI Taxonomy" id="3708"/>
    <lineage>
        <taxon>Eukaryota</taxon>
        <taxon>Viridiplantae</taxon>
        <taxon>Streptophyta</taxon>
        <taxon>Embryophyta</taxon>
        <taxon>Tracheophyta</taxon>
        <taxon>Spermatophyta</taxon>
        <taxon>Magnoliopsida</taxon>
        <taxon>eudicotyledons</taxon>
        <taxon>Gunneridae</taxon>
        <taxon>Pentapetalae</taxon>
        <taxon>rosids</taxon>
        <taxon>malvids</taxon>
        <taxon>Brassicales</taxon>
        <taxon>Brassicaceae</taxon>
        <taxon>Brassiceae</taxon>
        <taxon>Brassica</taxon>
    </lineage>
</organism>
<accession>A0ABQ8BBD2</accession>
<keyword evidence="2" id="KW-1185">Reference proteome</keyword>
<evidence type="ECO:0000313" key="1">
    <source>
        <dbReference type="EMBL" id="KAH0901688.1"/>
    </source>
</evidence>
<proteinExistence type="predicted"/>
<reference evidence="1 2" key="1">
    <citation type="submission" date="2021-05" db="EMBL/GenBank/DDBJ databases">
        <title>Genome Assembly of Synthetic Allotetraploid Brassica napus Reveals Homoeologous Exchanges between Subgenomes.</title>
        <authorList>
            <person name="Davis J.T."/>
        </authorList>
    </citation>
    <scope>NUCLEOTIDE SEQUENCE [LARGE SCALE GENOMIC DNA]</scope>
    <source>
        <strain evidence="2">cv. Da-Ae</strain>
        <tissue evidence="1">Seedling</tissue>
    </source>
</reference>
<comment type="caution">
    <text evidence="1">The sequence shown here is derived from an EMBL/GenBank/DDBJ whole genome shotgun (WGS) entry which is preliminary data.</text>
</comment>
<evidence type="ECO:0000313" key="2">
    <source>
        <dbReference type="Proteomes" id="UP000824890"/>
    </source>
</evidence>
<evidence type="ECO:0008006" key="3">
    <source>
        <dbReference type="Google" id="ProtNLM"/>
    </source>
</evidence>
<dbReference type="Proteomes" id="UP000824890">
    <property type="component" value="Unassembled WGS sequence"/>
</dbReference>
<name>A0ABQ8BBD2_BRANA</name>
<protein>
    <recommendedName>
        <fullName evidence="3">NYN domain-containing protein</fullName>
    </recommendedName>
</protein>
<gene>
    <name evidence="1" type="ORF">HID58_041191</name>
</gene>